<keyword evidence="2" id="KW-1185">Reference proteome</keyword>
<dbReference type="EMBL" id="RRYP01006035">
    <property type="protein sequence ID" value="TNV81525.1"/>
    <property type="molecule type" value="Genomic_DNA"/>
</dbReference>
<proteinExistence type="predicted"/>
<reference evidence="1" key="1">
    <citation type="submission" date="2019-06" db="EMBL/GenBank/DDBJ databases">
        <authorList>
            <person name="Zheng W."/>
        </authorList>
    </citation>
    <scope>NUCLEOTIDE SEQUENCE</scope>
    <source>
        <strain evidence="1">QDHG01</strain>
    </source>
</reference>
<dbReference type="Proteomes" id="UP000785679">
    <property type="component" value="Unassembled WGS sequence"/>
</dbReference>
<dbReference type="AlphaFoldDB" id="A0A8J8NW84"/>
<name>A0A8J8NW84_HALGN</name>
<comment type="caution">
    <text evidence="1">The sequence shown here is derived from an EMBL/GenBank/DDBJ whole genome shotgun (WGS) entry which is preliminary data.</text>
</comment>
<protein>
    <submittedName>
        <fullName evidence="1">Uncharacterized protein</fullName>
    </submittedName>
</protein>
<evidence type="ECO:0000313" key="1">
    <source>
        <dbReference type="EMBL" id="TNV81525.1"/>
    </source>
</evidence>
<organism evidence="1 2">
    <name type="scientific">Halteria grandinella</name>
    <dbReference type="NCBI Taxonomy" id="5974"/>
    <lineage>
        <taxon>Eukaryota</taxon>
        <taxon>Sar</taxon>
        <taxon>Alveolata</taxon>
        <taxon>Ciliophora</taxon>
        <taxon>Intramacronucleata</taxon>
        <taxon>Spirotrichea</taxon>
        <taxon>Stichotrichia</taxon>
        <taxon>Sporadotrichida</taxon>
        <taxon>Halteriidae</taxon>
        <taxon>Halteria</taxon>
    </lineage>
</organism>
<accession>A0A8J8NW84</accession>
<evidence type="ECO:0000313" key="2">
    <source>
        <dbReference type="Proteomes" id="UP000785679"/>
    </source>
</evidence>
<sequence>MISIKLKVISHKLMHHPLSLLKRAEIYLADRGIHISIKTFDLLLKVESKQTAKIFRGPTKVHEHSVIPRTNCKGRIQFLSSQHIGQMSCEKLLSSVCEKYLLAPMDKTYTYGITLIVNPQSLGFICDQAFSNSVLVIVSLSIPFHPNRPKQIKTKISYLSLLPRTELQW</sequence>
<gene>
    <name evidence="1" type="ORF">FGO68_gene8342</name>
</gene>